<keyword evidence="3" id="KW-1185">Reference proteome</keyword>
<evidence type="ECO:0000313" key="3">
    <source>
        <dbReference type="Proteomes" id="UP001501020"/>
    </source>
</evidence>
<name>A0ABN2ZIG6_9ACTN</name>
<dbReference type="Proteomes" id="UP001501020">
    <property type="component" value="Unassembled WGS sequence"/>
</dbReference>
<organism evidence="2 3">
    <name type="scientific">Actinomadura napierensis</name>
    <dbReference type="NCBI Taxonomy" id="267854"/>
    <lineage>
        <taxon>Bacteria</taxon>
        <taxon>Bacillati</taxon>
        <taxon>Actinomycetota</taxon>
        <taxon>Actinomycetes</taxon>
        <taxon>Streptosporangiales</taxon>
        <taxon>Thermomonosporaceae</taxon>
        <taxon>Actinomadura</taxon>
    </lineage>
</organism>
<protein>
    <submittedName>
        <fullName evidence="2">Uncharacterized protein</fullName>
    </submittedName>
</protein>
<evidence type="ECO:0000313" key="2">
    <source>
        <dbReference type="EMBL" id="GAA2142689.1"/>
    </source>
</evidence>
<dbReference type="EMBL" id="BAAAMR010000034">
    <property type="protein sequence ID" value="GAA2142689.1"/>
    <property type="molecule type" value="Genomic_DNA"/>
</dbReference>
<comment type="caution">
    <text evidence="2">The sequence shown here is derived from an EMBL/GenBank/DDBJ whole genome shotgun (WGS) entry which is preliminary data.</text>
</comment>
<feature type="compositionally biased region" description="Pro residues" evidence="1">
    <location>
        <begin position="37"/>
        <end position="46"/>
    </location>
</feature>
<feature type="region of interest" description="Disordered" evidence="1">
    <location>
        <begin position="23"/>
        <end position="46"/>
    </location>
</feature>
<sequence>MEAAAGAALTLVGHDAAYTGAWMRSSNSPGLLVTPEPGDPAPDPNN</sequence>
<dbReference type="RefSeq" id="WP_344269251.1">
    <property type="nucleotide sequence ID" value="NZ_BAAAMR010000034.1"/>
</dbReference>
<reference evidence="2 3" key="1">
    <citation type="journal article" date="2019" name="Int. J. Syst. Evol. Microbiol.">
        <title>The Global Catalogue of Microorganisms (GCM) 10K type strain sequencing project: providing services to taxonomists for standard genome sequencing and annotation.</title>
        <authorList>
            <consortium name="The Broad Institute Genomics Platform"/>
            <consortium name="The Broad Institute Genome Sequencing Center for Infectious Disease"/>
            <person name="Wu L."/>
            <person name="Ma J."/>
        </authorList>
    </citation>
    <scope>NUCLEOTIDE SEQUENCE [LARGE SCALE GENOMIC DNA]</scope>
    <source>
        <strain evidence="2 3">JCM 13850</strain>
    </source>
</reference>
<proteinExistence type="predicted"/>
<evidence type="ECO:0000256" key="1">
    <source>
        <dbReference type="SAM" id="MobiDB-lite"/>
    </source>
</evidence>
<accession>A0ABN2ZIG6</accession>
<gene>
    <name evidence="2" type="ORF">GCM10009727_41080</name>
</gene>